<dbReference type="RefSeq" id="WP_154770429.1">
    <property type="nucleotide sequence ID" value="NZ_WLYK01000009.1"/>
</dbReference>
<reference evidence="1 2" key="1">
    <citation type="submission" date="2019-11" db="EMBL/GenBank/DDBJ databases">
        <authorList>
            <person name="Jiang L.-Q."/>
        </authorList>
    </citation>
    <scope>NUCLEOTIDE SEQUENCE [LARGE SCALE GENOMIC DNA]</scope>
    <source>
        <strain evidence="1 2">YIM 132087</strain>
    </source>
</reference>
<organism evidence="1 2">
    <name type="scientific">Nakamurella alba</name>
    <dbReference type="NCBI Taxonomy" id="2665158"/>
    <lineage>
        <taxon>Bacteria</taxon>
        <taxon>Bacillati</taxon>
        <taxon>Actinomycetota</taxon>
        <taxon>Actinomycetes</taxon>
        <taxon>Nakamurellales</taxon>
        <taxon>Nakamurellaceae</taxon>
        <taxon>Nakamurella</taxon>
    </lineage>
</organism>
<dbReference type="Pfam" id="PF06348">
    <property type="entry name" value="DUF1059"/>
    <property type="match status" value="1"/>
</dbReference>
<evidence type="ECO:0000313" key="2">
    <source>
        <dbReference type="Proteomes" id="UP000460221"/>
    </source>
</evidence>
<proteinExistence type="predicted"/>
<accession>A0A7K1FQM3</accession>
<protein>
    <submittedName>
        <fullName evidence="1">DUF1059 domain-containing protein</fullName>
    </submittedName>
</protein>
<evidence type="ECO:0000313" key="1">
    <source>
        <dbReference type="EMBL" id="MTD16452.1"/>
    </source>
</evidence>
<dbReference type="AlphaFoldDB" id="A0A7K1FQM3"/>
<comment type="caution">
    <text evidence="1">The sequence shown here is derived from an EMBL/GenBank/DDBJ whole genome shotgun (WGS) entry which is preliminary data.</text>
</comment>
<dbReference type="InterPro" id="IPR009409">
    <property type="entry name" value="DUF1059"/>
</dbReference>
<dbReference type="Proteomes" id="UP000460221">
    <property type="component" value="Unassembled WGS sequence"/>
</dbReference>
<keyword evidence="2" id="KW-1185">Reference proteome</keyword>
<gene>
    <name evidence="1" type="ORF">GIS00_21175</name>
</gene>
<name>A0A7K1FQM3_9ACTN</name>
<dbReference type="EMBL" id="WLYK01000009">
    <property type="protein sequence ID" value="MTD16452.1"/>
    <property type="molecule type" value="Genomic_DNA"/>
</dbReference>
<sequence>MKSFACGDVVPGCEARWVCSSEDEVLSQVAQHAGAAHGLTEIPDHLVAAVRTAIVTVAV</sequence>